<dbReference type="InterPro" id="IPR010093">
    <property type="entry name" value="SinI_DNA-bd"/>
</dbReference>
<dbReference type="RefSeq" id="WP_070114306.1">
    <property type="nucleotide sequence ID" value="NZ_LZYE01000131.1"/>
</dbReference>
<dbReference type="Gene3D" id="1.10.238.160">
    <property type="match status" value="1"/>
</dbReference>
<feature type="domain" description="Helix-turn-helix" evidence="1">
    <location>
        <begin position="7"/>
        <end position="55"/>
    </location>
</feature>
<comment type="caution">
    <text evidence="2">The sequence shown here is derived from an EMBL/GenBank/DDBJ whole genome shotgun (WGS) entry which is preliminary data.</text>
</comment>
<name>A0A1E7YNR3_9PROT</name>
<gene>
    <name evidence="2" type="ORF">BAE27_05370</name>
</gene>
<reference evidence="2 3" key="1">
    <citation type="submission" date="2016-06" db="EMBL/GenBank/DDBJ databases">
        <title>Gene turnover analysis identifies the evolutionary adaptation of the extremophile Acidithiobacillus caldus.</title>
        <authorList>
            <person name="Zhang X."/>
        </authorList>
    </citation>
    <scope>NUCLEOTIDE SEQUENCE [LARGE SCALE GENOMIC DNA]</scope>
    <source>
        <strain evidence="2 3">DX</strain>
    </source>
</reference>
<organism evidence="2 3">
    <name type="scientific">Acidithiobacillus caldus</name>
    <dbReference type="NCBI Taxonomy" id="33059"/>
    <lineage>
        <taxon>Bacteria</taxon>
        <taxon>Pseudomonadati</taxon>
        <taxon>Pseudomonadota</taxon>
        <taxon>Acidithiobacillia</taxon>
        <taxon>Acidithiobacillales</taxon>
        <taxon>Acidithiobacillaceae</taxon>
        <taxon>Acidithiobacillus</taxon>
    </lineage>
</organism>
<proteinExistence type="predicted"/>
<dbReference type="Pfam" id="PF12728">
    <property type="entry name" value="HTH_17"/>
    <property type="match status" value="1"/>
</dbReference>
<sequence>MSNEEVLKLKDVAALLKVGNKTIYSMAQTGELPAFKVRGQWRFSRKDIDAWIEQQKHTTQDFGEDDQK</sequence>
<dbReference type="SUPFAM" id="SSF46955">
    <property type="entry name" value="Putative DNA-binding domain"/>
    <property type="match status" value="1"/>
</dbReference>
<evidence type="ECO:0000313" key="3">
    <source>
        <dbReference type="Proteomes" id="UP000175616"/>
    </source>
</evidence>
<evidence type="ECO:0000259" key="1">
    <source>
        <dbReference type="Pfam" id="PF12728"/>
    </source>
</evidence>
<dbReference type="InterPro" id="IPR041657">
    <property type="entry name" value="HTH_17"/>
</dbReference>
<dbReference type="NCBIfam" id="TIGR01764">
    <property type="entry name" value="excise"/>
    <property type="match status" value="1"/>
</dbReference>
<dbReference type="EMBL" id="LZYE01000131">
    <property type="protein sequence ID" value="OFC36762.1"/>
    <property type="molecule type" value="Genomic_DNA"/>
</dbReference>
<dbReference type="GO" id="GO:0003677">
    <property type="term" value="F:DNA binding"/>
    <property type="evidence" value="ECO:0007669"/>
    <property type="project" value="UniProtKB-KW"/>
</dbReference>
<keyword evidence="2" id="KW-0238">DNA-binding</keyword>
<dbReference type="NCBIfam" id="NF047737">
    <property type="entry name" value="antiphage_MADS1"/>
    <property type="match status" value="1"/>
</dbReference>
<accession>A0A1E7YNR3</accession>
<protein>
    <submittedName>
        <fullName evidence="2">DNA-binding protein</fullName>
    </submittedName>
</protein>
<evidence type="ECO:0000313" key="2">
    <source>
        <dbReference type="EMBL" id="OFC36762.1"/>
    </source>
</evidence>
<dbReference type="InterPro" id="IPR009061">
    <property type="entry name" value="DNA-bd_dom_put_sf"/>
</dbReference>
<dbReference type="AlphaFoldDB" id="A0A1E7YNR3"/>
<dbReference type="Proteomes" id="UP000175616">
    <property type="component" value="Unassembled WGS sequence"/>
</dbReference>